<protein>
    <submittedName>
        <fullName evidence="2">Uncharacterized protein</fullName>
    </submittedName>
</protein>
<dbReference type="Proteomes" id="UP000009183">
    <property type="component" value="Chromosome 13"/>
</dbReference>
<dbReference type="AlphaFoldDB" id="F6HPR8"/>
<dbReference type="EMBL" id="FN596003">
    <property type="protein sequence ID" value="CCB56674.1"/>
    <property type="molecule type" value="Genomic_DNA"/>
</dbReference>
<keyword evidence="3" id="KW-1185">Reference proteome</keyword>
<dbReference type="PaxDb" id="29760-VIT_13s0156g00030.t01"/>
<dbReference type="eggNOG" id="ENOG502S7GP">
    <property type="taxonomic scope" value="Eukaryota"/>
</dbReference>
<evidence type="ECO:0000313" key="2">
    <source>
        <dbReference type="EMBL" id="CCB56674.1"/>
    </source>
</evidence>
<sequence length="149" mass="16953">MGNDVRRNSGKRHYDITMSRRTRKALNLEESKKEIPLKGDGHEGEKRNTTEKGGEHDNDHKKSLKQLIHGDGNLKVILGEENKCRSSLGQHFTEDKQLQLVVKQQEEVMVGVKPKGSVSHYIKVLSHLIKVKQDSRLPSRKKPIIALTM</sequence>
<evidence type="ECO:0000256" key="1">
    <source>
        <dbReference type="SAM" id="MobiDB-lite"/>
    </source>
</evidence>
<dbReference type="OrthoDB" id="1928482at2759"/>
<gene>
    <name evidence="2" type="ordered locus">VIT_13s0156g00030</name>
</gene>
<feature type="compositionally biased region" description="Basic and acidic residues" evidence="1">
    <location>
        <begin position="1"/>
        <end position="15"/>
    </location>
</feature>
<dbReference type="InParanoid" id="F6HPR8"/>
<evidence type="ECO:0000313" key="3">
    <source>
        <dbReference type="Proteomes" id="UP000009183"/>
    </source>
</evidence>
<proteinExistence type="predicted"/>
<organism evidence="2 3">
    <name type="scientific">Vitis vinifera</name>
    <name type="common">Grape</name>
    <dbReference type="NCBI Taxonomy" id="29760"/>
    <lineage>
        <taxon>Eukaryota</taxon>
        <taxon>Viridiplantae</taxon>
        <taxon>Streptophyta</taxon>
        <taxon>Embryophyta</taxon>
        <taxon>Tracheophyta</taxon>
        <taxon>Spermatophyta</taxon>
        <taxon>Magnoliopsida</taxon>
        <taxon>eudicotyledons</taxon>
        <taxon>Gunneridae</taxon>
        <taxon>Pentapetalae</taxon>
        <taxon>rosids</taxon>
        <taxon>Vitales</taxon>
        <taxon>Vitaceae</taxon>
        <taxon>Viteae</taxon>
        <taxon>Vitis</taxon>
    </lineage>
</organism>
<name>F6HPR8_VITVI</name>
<accession>F6HPR8</accession>
<dbReference type="STRING" id="29760.F6HPR8"/>
<dbReference type="HOGENOM" id="CLU_1663845_0_0_1"/>
<feature type="region of interest" description="Disordered" evidence="1">
    <location>
        <begin position="1"/>
        <end position="61"/>
    </location>
</feature>
<feature type="compositionally biased region" description="Basic and acidic residues" evidence="1">
    <location>
        <begin position="26"/>
        <end position="61"/>
    </location>
</feature>
<reference evidence="3" key="1">
    <citation type="journal article" date="2007" name="Nature">
        <title>The grapevine genome sequence suggests ancestral hexaploidization in major angiosperm phyla.</title>
        <authorList>
            <consortium name="The French-Italian Public Consortium for Grapevine Genome Characterization."/>
            <person name="Jaillon O."/>
            <person name="Aury J.-M."/>
            <person name="Noel B."/>
            <person name="Policriti A."/>
            <person name="Clepet C."/>
            <person name="Casagrande A."/>
            <person name="Choisne N."/>
            <person name="Aubourg S."/>
            <person name="Vitulo N."/>
            <person name="Jubin C."/>
            <person name="Vezzi A."/>
            <person name="Legeai F."/>
            <person name="Hugueney P."/>
            <person name="Dasilva C."/>
            <person name="Horner D."/>
            <person name="Mica E."/>
            <person name="Jublot D."/>
            <person name="Poulain J."/>
            <person name="Bruyere C."/>
            <person name="Billault A."/>
            <person name="Segurens B."/>
            <person name="Gouyvenoux M."/>
            <person name="Ugarte E."/>
            <person name="Cattonaro F."/>
            <person name="Anthouard V."/>
            <person name="Vico V."/>
            <person name="Del Fabbro C."/>
            <person name="Alaux M."/>
            <person name="Di Gaspero G."/>
            <person name="Dumas V."/>
            <person name="Felice N."/>
            <person name="Paillard S."/>
            <person name="Juman I."/>
            <person name="Moroldo M."/>
            <person name="Scalabrin S."/>
            <person name="Canaguier A."/>
            <person name="Le Clainche I."/>
            <person name="Malacrida G."/>
            <person name="Durand E."/>
            <person name="Pesole G."/>
            <person name="Laucou V."/>
            <person name="Chatelet P."/>
            <person name="Merdinoglu D."/>
            <person name="Delledonne M."/>
            <person name="Pezzotti M."/>
            <person name="Lecharny A."/>
            <person name="Scarpelli C."/>
            <person name="Artiguenave F."/>
            <person name="Pe M.E."/>
            <person name="Valle G."/>
            <person name="Morgante M."/>
            <person name="Caboche M."/>
            <person name="Adam-Blondon A.-F."/>
            <person name="Weissenbach J."/>
            <person name="Quetier F."/>
            <person name="Wincker P."/>
        </authorList>
    </citation>
    <scope>NUCLEOTIDE SEQUENCE [LARGE SCALE GENOMIC DNA]</scope>
    <source>
        <strain evidence="3">cv. Pinot noir / PN40024</strain>
    </source>
</reference>